<comment type="caution">
    <text evidence="7">The sequence shown here is derived from an EMBL/GenBank/DDBJ whole genome shotgun (WGS) entry which is preliminary data.</text>
</comment>
<evidence type="ECO:0000313" key="7">
    <source>
        <dbReference type="EMBL" id="OAV61834.1"/>
    </source>
</evidence>
<proteinExistence type="predicted"/>
<dbReference type="OrthoDB" id="10015444at2"/>
<feature type="transmembrane region" description="Helical" evidence="5">
    <location>
        <begin position="170"/>
        <end position="189"/>
    </location>
</feature>
<feature type="transmembrane region" description="Helical" evidence="5">
    <location>
        <begin position="143"/>
        <end position="164"/>
    </location>
</feature>
<dbReference type="InterPro" id="IPR011701">
    <property type="entry name" value="MFS"/>
</dbReference>
<protein>
    <recommendedName>
        <fullName evidence="6">Major facilitator superfamily (MFS) profile domain-containing protein</fullName>
    </recommendedName>
</protein>
<dbReference type="PROSITE" id="PS50850">
    <property type="entry name" value="MFS"/>
    <property type="match status" value="1"/>
</dbReference>
<dbReference type="AlphaFoldDB" id="A0A1B7M0T2"/>
<name>A0A1B7M0T2_9MICC</name>
<feature type="transmembrane region" description="Helical" evidence="5">
    <location>
        <begin position="83"/>
        <end position="102"/>
    </location>
</feature>
<evidence type="ECO:0000259" key="6">
    <source>
        <dbReference type="PROSITE" id="PS50850"/>
    </source>
</evidence>
<feature type="transmembrane region" description="Helical" evidence="5">
    <location>
        <begin position="108"/>
        <end position="131"/>
    </location>
</feature>
<accession>A0A1B7M0T2</accession>
<keyword evidence="4 5" id="KW-0472">Membrane</keyword>
<dbReference type="InterPro" id="IPR036259">
    <property type="entry name" value="MFS_trans_sf"/>
</dbReference>
<keyword evidence="2 5" id="KW-0812">Transmembrane</keyword>
<evidence type="ECO:0000313" key="8">
    <source>
        <dbReference type="Proteomes" id="UP000078292"/>
    </source>
</evidence>
<feature type="domain" description="Major facilitator superfamily (MFS) profile" evidence="6">
    <location>
        <begin position="167"/>
        <end position="428"/>
    </location>
</feature>
<feature type="transmembrane region" description="Helical" evidence="5">
    <location>
        <begin position="225"/>
        <end position="246"/>
    </location>
</feature>
<dbReference type="CDD" id="cd06174">
    <property type="entry name" value="MFS"/>
    <property type="match status" value="1"/>
</dbReference>
<dbReference type="GO" id="GO:0005886">
    <property type="term" value="C:plasma membrane"/>
    <property type="evidence" value="ECO:0007669"/>
    <property type="project" value="UniProtKB-SubCell"/>
</dbReference>
<reference evidence="7 8" key="1">
    <citation type="submission" date="2016-04" db="EMBL/GenBank/DDBJ databases">
        <title>First whole genome shotgun sequence of the bacterium Enteractinococcus sp. strain UASWS1574.</title>
        <authorList>
            <person name="Crovadore J."/>
            <person name="Chablais R."/>
            <person name="Lefort F."/>
        </authorList>
    </citation>
    <scope>NUCLEOTIDE SEQUENCE [LARGE SCALE GENOMIC DNA]</scope>
    <source>
        <strain evidence="7 8">UASWS1574</strain>
    </source>
</reference>
<feature type="transmembrane region" description="Helical" evidence="5">
    <location>
        <begin position="389"/>
        <end position="408"/>
    </location>
</feature>
<evidence type="ECO:0000256" key="3">
    <source>
        <dbReference type="ARBA" id="ARBA00022989"/>
    </source>
</evidence>
<feature type="transmembrane region" description="Helical" evidence="5">
    <location>
        <begin position="294"/>
        <end position="311"/>
    </location>
</feature>
<dbReference type="Gene3D" id="1.20.1250.20">
    <property type="entry name" value="MFS general substrate transporter like domains"/>
    <property type="match status" value="1"/>
</dbReference>
<keyword evidence="3 5" id="KW-1133">Transmembrane helix</keyword>
<evidence type="ECO:0000256" key="5">
    <source>
        <dbReference type="SAM" id="Phobius"/>
    </source>
</evidence>
<dbReference type="GO" id="GO:0022857">
    <property type="term" value="F:transmembrane transporter activity"/>
    <property type="evidence" value="ECO:0007669"/>
    <property type="project" value="InterPro"/>
</dbReference>
<dbReference type="InterPro" id="IPR020846">
    <property type="entry name" value="MFS_dom"/>
</dbReference>
<sequence>MINQQTSKHIAIAVNLAKLMVLAALAPPVVAGIAQRASELGQGFDVPTLVAQTVSLGSVAGVVGALGFGALADWNHPTLKSRWIWIATTTILGTSGLVILALGESRLMLIGGWMCAQLGYSGAIAVLRAVLALSTTTHRQRGAVVTVLGGYAGAFIPLVILFIFPMAIWHTTFGLALLSLAVPVVFLLITPSHIMRTPTNSTPDPAQSDDAPPPSSAIPTISRGWILAIQWAASVVIAIFLSYHALELAERASDDAAFPVRTTMLVVAAALLGLIAASIFLLRKPHLLSYSLQVIALAGFMLAASLVFRAFTDHLAVIVGAAILSGAAVGLNTSALFASALENARQRAGGRLMGAYSAAAALGQLLGPMIALGILRLTADLTWIPSDEAGYRTLFLVVAIVPAGWATVASARARVLKPTNTLGKFPLA</sequence>
<keyword evidence="8" id="KW-1185">Reference proteome</keyword>
<feature type="transmembrane region" description="Helical" evidence="5">
    <location>
        <begin position="258"/>
        <end position="282"/>
    </location>
</feature>
<dbReference type="EMBL" id="LXEY01000015">
    <property type="protein sequence ID" value="OAV61834.1"/>
    <property type="molecule type" value="Genomic_DNA"/>
</dbReference>
<dbReference type="SUPFAM" id="SSF103473">
    <property type="entry name" value="MFS general substrate transporter"/>
    <property type="match status" value="1"/>
</dbReference>
<feature type="transmembrane region" description="Helical" evidence="5">
    <location>
        <begin position="353"/>
        <end position="377"/>
    </location>
</feature>
<dbReference type="Pfam" id="PF07690">
    <property type="entry name" value="MFS_1"/>
    <property type="match status" value="1"/>
</dbReference>
<evidence type="ECO:0000256" key="2">
    <source>
        <dbReference type="ARBA" id="ARBA00022692"/>
    </source>
</evidence>
<evidence type="ECO:0000256" key="1">
    <source>
        <dbReference type="ARBA" id="ARBA00004651"/>
    </source>
</evidence>
<feature type="transmembrane region" description="Helical" evidence="5">
    <location>
        <begin position="317"/>
        <end position="341"/>
    </location>
</feature>
<dbReference type="RefSeq" id="WP_043057334.1">
    <property type="nucleotide sequence ID" value="NZ_LXEY01000015.1"/>
</dbReference>
<dbReference type="Proteomes" id="UP000078292">
    <property type="component" value="Unassembled WGS sequence"/>
</dbReference>
<feature type="transmembrane region" description="Helical" evidence="5">
    <location>
        <begin position="12"/>
        <end position="34"/>
    </location>
</feature>
<comment type="subcellular location">
    <subcellularLocation>
        <location evidence="1">Cell membrane</location>
        <topology evidence="1">Multi-pass membrane protein</topology>
    </subcellularLocation>
</comment>
<feature type="transmembrane region" description="Helical" evidence="5">
    <location>
        <begin position="49"/>
        <end position="71"/>
    </location>
</feature>
<gene>
    <name evidence="7" type="ORF">A6F49_08060</name>
</gene>
<evidence type="ECO:0000256" key="4">
    <source>
        <dbReference type="ARBA" id="ARBA00023136"/>
    </source>
</evidence>
<organism evidence="7 8">
    <name type="scientific">Enteractinococcus helveticum</name>
    <dbReference type="NCBI Taxonomy" id="1837282"/>
    <lineage>
        <taxon>Bacteria</taxon>
        <taxon>Bacillati</taxon>
        <taxon>Actinomycetota</taxon>
        <taxon>Actinomycetes</taxon>
        <taxon>Micrococcales</taxon>
        <taxon>Micrococcaceae</taxon>
    </lineage>
</organism>